<name>E6QRE8_9ZZZZ</name>
<dbReference type="InterPro" id="IPR008939">
    <property type="entry name" value="Lytic_TGlycosylase_superhlx_U"/>
</dbReference>
<feature type="domain" description="Lytic transglycosylase superhelical linker" evidence="3">
    <location>
        <begin position="397"/>
        <end position="454"/>
    </location>
</feature>
<dbReference type="Gene3D" id="1.10.530.10">
    <property type="match status" value="1"/>
</dbReference>
<dbReference type="SUPFAM" id="SSF53955">
    <property type="entry name" value="Lysozyme-like"/>
    <property type="match status" value="1"/>
</dbReference>
<dbReference type="PANTHER" id="PTHR37423:SF5">
    <property type="entry name" value="SOLUBLE LYTIC MUREIN TRANSGLYCOSYLASE"/>
    <property type="match status" value="1"/>
</dbReference>
<feature type="domain" description="Transglycosylase SLT" evidence="2">
    <location>
        <begin position="475"/>
        <end position="582"/>
    </location>
</feature>
<evidence type="ECO:0000259" key="2">
    <source>
        <dbReference type="Pfam" id="PF01464"/>
    </source>
</evidence>
<dbReference type="InterPro" id="IPR008258">
    <property type="entry name" value="Transglycosylase_SLT_dom_1"/>
</dbReference>
<dbReference type="EMBL" id="CABR01000053">
    <property type="protein sequence ID" value="CBI09820.1"/>
    <property type="molecule type" value="Genomic_DNA"/>
</dbReference>
<dbReference type="Gene3D" id="1.25.20.10">
    <property type="entry name" value="Bacterial muramidases"/>
    <property type="match status" value="1"/>
</dbReference>
<dbReference type="GO" id="GO:0004553">
    <property type="term" value="F:hydrolase activity, hydrolyzing O-glycosyl compounds"/>
    <property type="evidence" value="ECO:0007669"/>
    <property type="project" value="InterPro"/>
</dbReference>
<sequence>MARMSVRTCVFIFLALIYHVSHADDNQVFLAAREAFRAGQAEPLALDAYALRRSVLAPYLDYWQLRLRLKSASNAEIANFITSHADSPLSQRLHAEWLQQLGQQQDWNTYLAEYANQPNPDSSLQCYAWQARNATTPPAKPAAEAIMLWQAGKPLPPNCYAFYGSLFANKSLSAEDAWLRARQALLLNDVATANAAFSFLPNASPFNPAELKLASKDPVEFLNTPHDMRERTEQELVRYAVVNLAQQDAQAAAVQWTRLQNGYPELAREAVWGAIGLHGSLQHLPGTLKWFSQSDDSLLSDETLAWKARAALLAGDWPTVHSSILAMSKTGQSDPAWRYWLARSDLIRGEKQKANLLLLPLSREFNFYGLLAEEELGPVVSKPAIDFSPSTDDIHAIHQLPGIRRAILLYHMDLRADAHQEWRWATRSLDDRQLLAAAELARQEDWLDCAINTADRTRDLHNFGLRFLAPYRDVARSYAEQYGLNEAWVYGLIRQESRFISRAHSGVGASGLMQIMPNTAHWIARKLGIRHFHYNQLIEPDTSLKFGMYYLKTIQQRLGNSDLLATAAYNAGPNRALRWRTEPTIEGAIYAETIPFTETRDYVKKVFANTIFYARSFNQPNTSLKARLGGVSLTNPAPCINNTDTGACADIP</sequence>
<dbReference type="GO" id="GO:0042597">
    <property type="term" value="C:periplasmic space"/>
    <property type="evidence" value="ECO:0007669"/>
    <property type="project" value="InterPro"/>
</dbReference>
<dbReference type="Gene3D" id="1.10.1240.20">
    <property type="entry name" value="Lytic transglycosylase, superhelical linker domain"/>
    <property type="match status" value="1"/>
</dbReference>
<dbReference type="AlphaFoldDB" id="E6QRE8"/>
<dbReference type="CDD" id="cd13401">
    <property type="entry name" value="Slt70-like"/>
    <property type="match status" value="1"/>
</dbReference>
<dbReference type="PANTHER" id="PTHR37423">
    <property type="entry name" value="SOLUBLE LYTIC MUREIN TRANSGLYCOSYLASE-RELATED"/>
    <property type="match status" value="1"/>
</dbReference>
<evidence type="ECO:0000259" key="3">
    <source>
        <dbReference type="Pfam" id="PF14718"/>
    </source>
</evidence>
<comment type="caution">
    <text evidence="4">The sequence shown here is derived from an EMBL/GenBank/DDBJ whole genome shotgun (WGS) entry which is preliminary data.</text>
</comment>
<dbReference type="Pfam" id="PF01464">
    <property type="entry name" value="SLT"/>
    <property type="match status" value="1"/>
</dbReference>
<dbReference type="InterPro" id="IPR023346">
    <property type="entry name" value="Lysozyme-like_dom_sf"/>
</dbReference>
<dbReference type="InterPro" id="IPR037061">
    <property type="entry name" value="Lytic_TGlycoase_superhlx_L_sf"/>
</dbReference>
<reference evidence="4" key="1">
    <citation type="submission" date="2009-10" db="EMBL/GenBank/DDBJ databases">
        <title>Diversity of trophic interactions inside an arsenic-rich microbial ecosystem.</title>
        <authorList>
            <person name="Bertin P.N."/>
            <person name="Heinrich-Salmeron A."/>
            <person name="Pelletier E."/>
            <person name="Goulhen-Chollet F."/>
            <person name="Arsene-Ploetze F."/>
            <person name="Gallien S."/>
            <person name="Calteau A."/>
            <person name="Vallenet D."/>
            <person name="Casiot C."/>
            <person name="Chane-Woon-Ming B."/>
            <person name="Giloteaux L."/>
            <person name="Barakat M."/>
            <person name="Bonnefoy V."/>
            <person name="Bruneel O."/>
            <person name="Chandler M."/>
            <person name="Cleiss J."/>
            <person name="Duran R."/>
            <person name="Elbaz-Poulichet F."/>
            <person name="Fonknechten N."/>
            <person name="Lauga B."/>
            <person name="Mornico D."/>
            <person name="Ortet P."/>
            <person name="Schaeffer C."/>
            <person name="Siguier P."/>
            <person name="Alexander Thil Smith A."/>
            <person name="Van Dorsselaer A."/>
            <person name="Weissenbach J."/>
            <person name="Medigue C."/>
            <person name="Le Paslier D."/>
        </authorList>
    </citation>
    <scope>NUCLEOTIDE SEQUENCE</scope>
</reference>
<proteinExistence type="predicted"/>
<keyword evidence="1" id="KW-0732">Signal</keyword>
<protein>
    <submittedName>
        <fullName evidence="4">Lytic transglycosylase, catalytic</fullName>
    </submittedName>
</protein>
<evidence type="ECO:0000313" key="4">
    <source>
        <dbReference type="EMBL" id="CBI09820.1"/>
    </source>
</evidence>
<gene>
    <name evidence="4" type="ORF">CARN7_0565</name>
</gene>
<organism evidence="4">
    <name type="scientific">mine drainage metagenome</name>
    <dbReference type="NCBI Taxonomy" id="410659"/>
    <lineage>
        <taxon>unclassified sequences</taxon>
        <taxon>metagenomes</taxon>
        <taxon>ecological metagenomes</taxon>
    </lineage>
</organism>
<dbReference type="Pfam" id="PF14718">
    <property type="entry name" value="SLT_L"/>
    <property type="match status" value="1"/>
</dbReference>
<accession>E6QRE8</accession>
<dbReference type="SUPFAM" id="SSF48435">
    <property type="entry name" value="Bacterial muramidases"/>
    <property type="match status" value="1"/>
</dbReference>
<dbReference type="InterPro" id="IPR012289">
    <property type="entry name" value="Lytic_TGlycosylase_superhlx_L"/>
</dbReference>
<evidence type="ECO:0000256" key="1">
    <source>
        <dbReference type="ARBA" id="ARBA00022729"/>
    </source>
</evidence>